<dbReference type="Pfam" id="PF00378">
    <property type="entry name" value="ECH_1"/>
    <property type="match status" value="1"/>
</dbReference>
<dbReference type="PANTHER" id="PTHR43802">
    <property type="entry name" value="ENOYL-COA HYDRATASE"/>
    <property type="match status" value="1"/>
</dbReference>
<organism evidence="2 3">
    <name type="scientific">Aurantiacibacter rhizosphaerae</name>
    <dbReference type="NCBI Taxonomy" id="2691582"/>
    <lineage>
        <taxon>Bacteria</taxon>
        <taxon>Pseudomonadati</taxon>
        <taxon>Pseudomonadota</taxon>
        <taxon>Alphaproteobacteria</taxon>
        <taxon>Sphingomonadales</taxon>
        <taxon>Erythrobacteraceae</taxon>
        <taxon>Aurantiacibacter</taxon>
    </lineage>
</organism>
<dbReference type="Proteomes" id="UP000461409">
    <property type="component" value="Unassembled WGS sequence"/>
</dbReference>
<dbReference type="Gene3D" id="3.90.226.10">
    <property type="entry name" value="2-enoyl-CoA Hydratase, Chain A, domain 1"/>
    <property type="match status" value="1"/>
</dbReference>
<protein>
    <submittedName>
        <fullName evidence="2">Enoyl-CoA hydratase/isomerase family protein</fullName>
    </submittedName>
</protein>
<gene>
    <name evidence="2" type="ORF">GRF63_15420</name>
</gene>
<evidence type="ECO:0000313" key="3">
    <source>
        <dbReference type="Proteomes" id="UP000461409"/>
    </source>
</evidence>
<evidence type="ECO:0000313" key="2">
    <source>
        <dbReference type="EMBL" id="MWV29294.1"/>
    </source>
</evidence>
<keyword evidence="3" id="KW-1185">Reference proteome</keyword>
<name>A0A844XIB3_9SPHN</name>
<accession>A0A844XIB3</accession>
<evidence type="ECO:0000256" key="1">
    <source>
        <dbReference type="ARBA" id="ARBA00005254"/>
    </source>
</evidence>
<sequence length="265" mass="28719">MAQGKFEIEQRDAILIATINRPEKLNAFDLEIWEGLWAATRQLASDDSVQVLLVKAEGKYFSSGIDLTSELAPAADLTDPSKFRQWYRAGTGSLHALGDEWEAIGKPIVVAHQGPCLGGALELSLCADFRLASRDARYGLPEIAFGGIPGSGGTSRLVRLAGPHWARWLNLANKQVDAELARTIGIVHDIYDPENFTAEVDSFCDAMAAIPPEAFAAGKLAIELSADLDKAQARNVERLAVSALIGGKELREMMSAMKKRLSGER</sequence>
<dbReference type="InterPro" id="IPR001753">
    <property type="entry name" value="Enoyl-CoA_hydra/iso"/>
</dbReference>
<dbReference type="InterPro" id="IPR029045">
    <property type="entry name" value="ClpP/crotonase-like_dom_sf"/>
</dbReference>
<dbReference type="EMBL" id="WUBR01000004">
    <property type="protein sequence ID" value="MWV29294.1"/>
    <property type="molecule type" value="Genomic_DNA"/>
</dbReference>
<keyword evidence="2" id="KW-0413">Isomerase</keyword>
<dbReference type="GO" id="GO:0016853">
    <property type="term" value="F:isomerase activity"/>
    <property type="evidence" value="ECO:0007669"/>
    <property type="project" value="UniProtKB-KW"/>
</dbReference>
<comment type="caution">
    <text evidence="2">The sequence shown here is derived from an EMBL/GenBank/DDBJ whole genome shotgun (WGS) entry which is preliminary data.</text>
</comment>
<proteinExistence type="inferred from homology"/>
<reference evidence="2 3" key="2">
    <citation type="submission" date="2020-02" db="EMBL/GenBank/DDBJ databases">
        <title>Erythrobacter dongmakensis sp. nov., isolated from a tidal mudflat.</title>
        <authorList>
            <person name="Kim I.S."/>
        </authorList>
    </citation>
    <scope>NUCLEOTIDE SEQUENCE [LARGE SCALE GENOMIC DNA]</scope>
    <source>
        <strain evidence="2 3">GH3-10</strain>
    </source>
</reference>
<dbReference type="AlphaFoldDB" id="A0A844XIB3"/>
<comment type="similarity">
    <text evidence="1">Belongs to the enoyl-CoA hydratase/isomerase family.</text>
</comment>
<reference evidence="2 3" key="1">
    <citation type="submission" date="2019-12" db="EMBL/GenBank/DDBJ databases">
        <authorList>
            <person name="Lee S.D."/>
        </authorList>
    </citation>
    <scope>NUCLEOTIDE SEQUENCE [LARGE SCALE GENOMIC DNA]</scope>
    <source>
        <strain evidence="2 3">GH3-10</strain>
    </source>
</reference>
<dbReference type="PANTHER" id="PTHR43802:SF1">
    <property type="entry name" value="IP11341P-RELATED"/>
    <property type="match status" value="1"/>
</dbReference>
<dbReference type="CDD" id="cd06558">
    <property type="entry name" value="crotonase-like"/>
    <property type="match status" value="1"/>
</dbReference>
<dbReference type="SUPFAM" id="SSF52096">
    <property type="entry name" value="ClpP/crotonase"/>
    <property type="match status" value="1"/>
</dbReference>
<dbReference type="RefSeq" id="WP_160486965.1">
    <property type="nucleotide sequence ID" value="NZ_WUBR01000004.1"/>
</dbReference>